<organism evidence="1 2">
    <name type="scientific">Dibothriocephalus latus</name>
    <name type="common">Fish tapeworm</name>
    <name type="synonym">Diphyllobothrium latum</name>
    <dbReference type="NCBI Taxonomy" id="60516"/>
    <lineage>
        <taxon>Eukaryota</taxon>
        <taxon>Metazoa</taxon>
        <taxon>Spiralia</taxon>
        <taxon>Lophotrochozoa</taxon>
        <taxon>Platyhelminthes</taxon>
        <taxon>Cestoda</taxon>
        <taxon>Eucestoda</taxon>
        <taxon>Diphyllobothriidea</taxon>
        <taxon>Diphyllobothriidae</taxon>
        <taxon>Dibothriocephalus</taxon>
    </lineage>
</organism>
<evidence type="ECO:0000313" key="1">
    <source>
        <dbReference type="EMBL" id="VDK36322.1"/>
    </source>
</evidence>
<dbReference type="AlphaFoldDB" id="A0A3P6PHM8"/>
<accession>A0A3P6PHM8</accession>
<dbReference type="OrthoDB" id="6285797at2759"/>
<keyword evidence="2" id="KW-1185">Reference proteome</keyword>
<sequence>MTNEEDDSFEYVPDELHLSNVDESDDVELLSSLAVICKQENLLLLDDFNAPGIDWMRPGVKAAAAPFNYQLLQFYLDEYLIQHIEFTTRLR</sequence>
<name>A0A3P6PHM8_DIBLA</name>
<dbReference type="EMBL" id="UYRU01003701">
    <property type="protein sequence ID" value="VDK36322.1"/>
    <property type="molecule type" value="Genomic_DNA"/>
</dbReference>
<protein>
    <submittedName>
        <fullName evidence="1">Uncharacterized protein</fullName>
    </submittedName>
</protein>
<feature type="non-terminal residue" evidence="1">
    <location>
        <position position="91"/>
    </location>
</feature>
<gene>
    <name evidence="1" type="ORF">DILT_LOCUS758</name>
</gene>
<dbReference type="Proteomes" id="UP000281553">
    <property type="component" value="Unassembled WGS sequence"/>
</dbReference>
<proteinExistence type="predicted"/>
<evidence type="ECO:0000313" key="2">
    <source>
        <dbReference type="Proteomes" id="UP000281553"/>
    </source>
</evidence>
<reference evidence="1 2" key="1">
    <citation type="submission" date="2018-11" db="EMBL/GenBank/DDBJ databases">
        <authorList>
            <consortium name="Pathogen Informatics"/>
        </authorList>
    </citation>
    <scope>NUCLEOTIDE SEQUENCE [LARGE SCALE GENOMIC DNA]</scope>
</reference>